<feature type="signal peptide" evidence="1">
    <location>
        <begin position="1"/>
        <end position="21"/>
    </location>
</feature>
<dbReference type="PATRIC" id="fig|692370.5.peg.2063"/>
<dbReference type="OrthoDB" id="7509105at2"/>
<dbReference type="KEGG" id="ado:A6F68_02049"/>
<keyword evidence="3" id="KW-1185">Reference proteome</keyword>
<name>A0A1B2AEI0_9SPHN</name>
<feature type="chain" id="PRO_5008534086" description="Elongation factor P" evidence="1">
    <location>
        <begin position="22"/>
        <end position="121"/>
    </location>
</feature>
<evidence type="ECO:0000313" key="2">
    <source>
        <dbReference type="EMBL" id="ANY20554.1"/>
    </source>
</evidence>
<accession>A0A1B2AEI0</accession>
<evidence type="ECO:0000256" key="1">
    <source>
        <dbReference type="SAM" id="SignalP"/>
    </source>
</evidence>
<gene>
    <name evidence="2" type="ORF">A6F68_02049</name>
</gene>
<organism evidence="2 3">
    <name type="scientific">Tsuneonella dongtanensis</name>
    <dbReference type="NCBI Taxonomy" id="692370"/>
    <lineage>
        <taxon>Bacteria</taxon>
        <taxon>Pseudomonadati</taxon>
        <taxon>Pseudomonadota</taxon>
        <taxon>Alphaproteobacteria</taxon>
        <taxon>Sphingomonadales</taxon>
        <taxon>Erythrobacteraceae</taxon>
        <taxon>Tsuneonella</taxon>
    </lineage>
</organism>
<evidence type="ECO:0000313" key="3">
    <source>
        <dbReference type="Proteomes" id="UP000092932"/>
    </source>
</evidence>
<dbReference type="Proteomes" id="UP000092932">
    <property type="component" value="Chromosome"/>
</dbReference>
<reference evidence="2 3" key="1">
    <citation type="submission" date="2016-07" db="EMBL/GenBank/DDBJ databases">
        <title>Complete genome sequence of Altererythrobacter dongtanensis KCTC 22672, a type strain with esterase isolated from tidal flat.</title>
        <authorList>
            <person name="Cheng H."/>
            <person name="Wu Y.-H."/>
            <person name="Zhou P."/>
            <person name="Huo Y.-Y."/>
            <person name="Wang C.-S."/>
            <person name="Xu X.-W."/>
        </authorList>
    </citation>
    <scope>NUCLEOTIDE SEQUENCE [LARGE SCALE GENOMIC DNA]</scope>
    <source>
        <strain evidence="2 3">KCTC 22672</strain>
    </source>
</reference>
<sequence>MVARLAFLAALVALASTASLAEGRLGTLESGRYLCELPGDASGLASIPIQDGWFDIINASSYASGSGSGTYLLTGKTVVFTRGPMKGMTFKRMGARSLKAINAEGELAKMRCVRSGRGAAD</sequence>
<protein>
    <recommendedName>
        <fullName evidence="4">Elongation factor P</fullName>
    </recommendedName>
</protein>
<dbReference type="RefSeq" id="WP_067679416.1">
    <property type="nucleotide sequence ID" value="NZ_CP016591.1"/>
</dbReference>
<dbReference type="STRING" id="692370.A6F68_02049"/>
<dbReference type="EMBL" id="CP016591">
    <property type="protein sequence ID" value="ANY20554.1"/>
    <property type="molecule type" value="Genomic_DNA"/>
</dbReference>
<keyword evidence="1" id="KW-0732">Signal</keyword>
<evidence type="ECO:0008006" key="4">
    <source>
        <dbReference type="Google" id="ProtNLM"/>
    </source>
</evidence>
<dbReference type="AlphaFoldDB" id="A0A1B2AEI0"/>
<proteinExistence type="predicted"/>